<dbReference type="PANTHER" id="PTHR42855">
    <property type="entry name" value="ABC TRANSPORTER ATP-BINDING SUBUNIT"/>
    <property type="match status" value="1"/>
</dbReference>
<dbReference type="PROSITE" id="PS00211">
    <property type="entry name" value="ABC_TRANSPORTER_1"/>
    <property type="match status" value="2"/>
</dbReference>
<dbReference type="InterPro" id="IPR017871">
    <property type="entry name" value="ABC_transporter-like_CS"/>
</dbReference>
<dbReference type="PROSITE" id="PS50893">
    <property type="entry name" value="ABC_TRANSPORTER_2"/>
    <property type="match status" value="2"/>
</dbReference>
<dbReference type="InterPro" id="IPR032781">
    <property type="entry name" value="ABC_tran_Xtn"/>
</dbReference>
<dbReference type="PANTHER" id="PTHR42855:SF2">
    <property type="entry name" value="DRUG RESISTANCE ABC TRANSPORTER,ATP-BINDING PROTEIN"/>
    <property type="match status" value="1"/>
</dbReference>
<dbReference type="InterPro" id="IPR003593">
    <property type="entry name" value="AAA+_ATPase"/>
</dbReference>
<protein>
    <submittedName>
        <fullName evidence="5">Ribosomal protection-like ABC-F family protein</fullName>
    </submittedName>
</protein>
<accession>A0ABW3D7C9</accession>
<keyword evidence="6" id="KW-1185">Reference proteome</keyword>
<gene>
    <name evidence="5" type="primary">abc-f</name>
    <name evidence="5" type="ORF">ACFQ03_03960</name>
</gene>
<name>A0ABW3D7C9_9BACL</name>
<feature type="domain" description="ABC transporter" evidence="4">
    <location>
        <begin position="3"/>
        <end position="262"/>
    </location>
</feature>
<dbReference type="InterPro" id="IPR003439">
    <property type="entry name" value="ABC_transporter-like_ATP-bd"/>
</dbReference>
<dbReference type="Gene3D" id="3.40.50.300">
    <property type="entry name" value="P-loop containing nucleotide triphosphate hydrolases"/>
    <property type="match status" value="2"/>
</dbReference>
<evidence type="ECO:0000313" key="6">
    <source>
        <dbReference type="Proteomes" id="UP001597120"/>
    </source>
</evidence>
<dbReference type="Pfam" id="PF12848">
    <property type="entry name" value="ABC_tran_Xtn"/>
    <property type="match status" value="1"/>
</dbReference>
<evidence type="ECO:0000313" key="5">
    <source>
        <dbReference type="EMBL" id="MFD0868292.1"/>
    </source>
</evidence>
<evidence type="ECO:0000256" key="3">
    <source>
        <dbReference type="SAM" id="MobiDB-lite"/>
    </source>
</evidence>
<dbReference type="InterPro" id="IPR027417">
    <property type="entry name" value="P-loop_NTPase"/>
</dbReference>
<organism evidence="5 6">
    <name type="scientific">Paenibacillus residui</name>
    <dbReference type="NCBI Taxonomy" id="629724"/>
    <lineage>
        <taxon>Bacteria</taxon>
        <taxon>Bacillati</taxon>
        <taxon>Bacillota</taxon>
        <taxon>Bacilli</taxon>
        <taxon>Bacillales</taxon>
        <taxon>Paenibacillaceae</taxon>
        <taxon>Paenibacillus</taxon>
    </lineage>
</organism>
<dbReference type="EMBL" id="JBHTIU010000011">
    <property type="protein sequence ID" value="MFD0868292.1"/>
    <property type="molecule type" value="Genomic_DNA"/>
</dbReference>
<sequence>MIVSLQQVQKYYGANLVLSNVTFEVGEGERVGLIGRNGTGKTTIFRVMDGTLTPEKGQVFIRKGARIGLLNQVPAYEDGRTVYEVLAEGYKEVRQWETEMKELEVRMSDPEVASDGSRLSALLDKYGKLQELFEQNGGYEMEASIQRVAAGLGIPAEQYDRPFPSLSGGEKTKVGLAALLLQRPDLLLLDEPTNHLDMDAIEWLETFLSSYSGTVMVVSHDRYFLDKVAVKIIEIEDGEAFVYHTNYSGYQQEKEARLLKQFADYQEQQKKIKKMQETIKQLIEWGNRANPPNPSFHRRAASMQKALDRMEKLKRPILERKAMDLQLQQEDRSGRQVIELDGVSKAYGEQRLLNGIGARLLYGERAALIGRNGSGKSTLLKLLLDPAGKDEGEIRLGSRVQIGYLAQEEAPPEENKTVLQYFREELAMEEGRARGELARFLFYGADVFKRVANLSGGEWSRLRLALLMFRKPNLLLLDEPTNHLDIDSREALEEALEEFPGTLLAISHDRYFINRLARKIWALEQGTLTVHEGNYDEYREKREAQSAAKDDVAVKQQVKEARRTKQDPTEGALHRQRETSGSTEASGRKKAGTPVGEKHLPGSPEQWEQEISAAESWIQALDEQLASLSWESAEEWNPLLEERTKLQQHLDELYRIWMEAGE</sequence>
<dbReference type="SUPFAM" id="SSF52540">
    <property type="entry name" value="P-loop containing nucleoside triphosphate hydrolases"/>
    <property type="match status" value="2"/>
</dbReference>
<evidence type="ECO:0000256" key="2">
    <source>
        <dbReference type="ARBA" id="ARBA00022840"/>
    </source>
</evidence>
<dbReference type="CDD" id="cd03221">
    <property type="entry name" value="ABCF_EF-3"/>
    <property type="match status" value="2"/>
</dbReference>
<reference evidence="6" key="1">
    <citation type="journal article" date="2019" name="Int. J. Syst. Evol. Microbiol.">
        <title>The Global Catalogue of Microorganisms (GCM) 10K type strain sequencing project: providing services to taxonomists for standard genome sequencing and annotation.</title>
        <authorList>
            <consortium name="The Broad Institute Genomics Platform"/>
            <consortium name="The Broad Institute Genome Sequencing Center for Infectious Disease"/>
            <person name="Wu L."/>
            <person name="Ma J."/>
        </authorList>
    </citation>
    <scope>NUCLEOTIDE SEQUENCE [LARGE SCALE GENOMIC DNA]</scope>
    <source>
        <strain evidence="6">CCUG 57263</strain>
    </source>
</reference>
<proteinExistence type="predicted"/>
<keyword evidence="2" id="KW-0067">ATP-binding</keyword>
<comment type="caution">
    <text evidence="5">The sequence shown here is derived from an EMBL/GenBank/DDBJ whole genome shotgun (WGS) entry which is preliminary data.</text>
</comment>
<dbReference type="RefSeq" id="WP_379286216.1">
    <property type="nucleotide sequence ID" value="NZ_JBHTIU010000011.1"/>
</dbReference>
<feature type="compositionally biased region" description="Basic and acidic residues" evidence="3">
    <location>
        <begin position="541"/>
        <end position="578"/>
    </location>
</feature>
<dbReference type="NCBIfam" id="NF000355">
    <property type="entry name" value="ribo_prot_ABC_F"/>
    <property type="match status" value="1"/>
</dbReference>
<evidence type="ECO:0000259" key="4">
    <source>
        <dbReference type="PROSITE" id="PS50893"/>
    </source>
</evidence>
<dbReference type="InterPro" id="IPR051309">
    <property type="entry name" value="ABCF_ATPase"/>
</dbReference>
<dbReference type="Pfam" id="PF00005">
    <property type="entry name" value="ABC_tran"/>
    <property type="match status" value="2"/>
</dbReference>
<keyword evidence="1" id="KW-0547">Nucleotide-binding</keyword>
<feature type="domain" description="ABC transporter" evidence="4">
    <location>
        <begin position="338"/>
        <end position="550"/>
    </location>
</feature>
<evidence type="ECO:0000256" key="1">
    <source>
        <dbReference type="ARBA" id="ARBA00022741"/>
    </source>
</evidence>
<dbReference type="Proteomes" id="UP001597120">
    <property type="component" value="Unassembled WGS sequence"/>
</dbReference>
<dbReference type="SMART" id="SM00382">
    <property type="entry name" value="AAA"/>
    <property type="match status" value="2"/>
</dbReference>
<feature type="region of interest" description="Disordered" evidence="3">
    <location>
        <begin position="541"/>
        <end position="603"/>
    </location>
</feature>